<evidence type="ECO:0000313" key="8">
    <source>
        <dbReference type="Proteomes" id="UP000193144"/>
    </source>
</evidence>
<dbReference type="AlphaFoldDB" id="A0A1Y1ZNH2"/>
<dbReference type="SMART" id="SM00835">
    <property type="entry name" value="Cupin_1"/>
    <property type="match status" value="1"/>
</dbReference>
<keyword evidence="8" id="KW-1185">Reference proteome</keyword>
<feature type="non-terminal residue" evidence="7">
    <location>
        <position position="254"/>
    </location>
</feature>
<dbReference type="CDD" id="cd02241">
    <property type="entry name" value="cupin_OxOx"/>
    <property type="match status" value="1"/>
</dbReference>
<dbReference type="InterPro" id="IPR014710">
    <property type="entry name" value="RmlC-like_jellyroll"/>
</dbReference>
<proteinExistence type="inferred from homology"/>
<reference evidence="7 8" key="1">
    <citation type="submission" date="2016-07" db="EMBL/GenBank/DDBJ databases">
        <title>Pervasive Adenine N6-methylation of Active Genes in Fungi.</title>
        <authorList>
            <consortium name="DOE Joint Genome Institute"/>
            <person name="Mondo S.J."/>
            <person name="Dannebaum R.O."/>
            <person name="Kuo R.C."/>
            <person name="Labutti K."/>
            <person name="Haridas S."/>
            <person name="Kuo A."/>
            <person name="Salamov A."/>
            <person name="Ahrendt S.R."/>
            <person name="Lipzen A."/>
            <person name="Sullivan W."/>
            <person name="Andreopoulos W.B."/>
            <person name="Clum A."/>
            <person name="Lindquist E."/>
            <person name="Daum C."/>
            <person name="Ramamoorthy G.K."/>
            <person name="Gryganskyi A."/>
            <person name="Culley D."/>
            <person name="Magnuson J.K."/>
            <person name="James T.Y."/>
            <person name="O'Malley M.A."/>
            <person name="Stajich J.E."/>
            <person name="Spatafora J.W."/>
            <person name="Visel A."/>
            <person name="Grigoriev I.V."/>
        </authorList>
    </citation>
    <scope>NUCLEOTIDE SEQUENCE [LARGE SCALE GENOMIC DNA]</scope>
    <source>
        <strain evidence="7 8">CBS 115471</strain>
    </source>
</reference>
<dbReference type="PANTHER" id="PTHR31238">
    <property type="entry name" value="GERMIN-LIKE PROTEIN SUBFAMILY 3 MEMBER 3"/>
    <property type="match status" value="1"/>
</dbReference>
<sequence>SFSTVVVASATPSGVASGIPSATPSAAPVQDTKALFKELVGLSTQLQRLQKTLTDGAGKLLSGDALRKLVVFDFNGGSPAPGAKGGITKAANIETFPLITALGAGSEEFKLSTTVAFLNACGINTPHVHPRANEFLTVTEGTVDFGFIAENALVKEGSPEVTGRLEKFQATIFPKGSVHYQFNPTCKPATFIATLDNKDAGTLTMAQAFYGLNAGVVNATLGFPKTLDGKDIETFRKQIPANLAQDIDNCLAKC</sequence>
<accession>A0A1Y1ZNH2</accession>
<evidence type="ECO:0000256" key="4">
    <source>
        <dbReference type="ARBA" id="ARBA00022723"/>
    </source>
</evidence>
<dbReference type="PRINTS" id="PR00325">
    <property type="entry name" value="GERMIN"/>
</dbReference>
<dbReference type="GO" id="GO:0030145">
    <property type="term" value="F:manganese ion binding"/>
    <property type="evidence" value="ECO:0007669"/>
    <property type="project" value="InterPro"/>
</dbReference>
<dbReference type="InterPro" id="IPR006045">
    <property type="entry name" value="Cupin_1"/>
</dbReference>
<organism evidence="7 8">
    <name type="scientific">Clohesyomyces aquaticus</name>
    <dbReference type="NCBI Taxonomy" id="1231657"/>
    <lineage>
        <taxon>Eukaryota</taxon>
        <taxon>Fungi</taxon>
        <taxon>Dikarya</taxon>
        <taxon>Ascomycota</taxon>
        <taxon>Pezizomycotina</taxon>
        <taxon>Dothideomycetes</taxon>
        <taxon>Pleosporomycetidae</taxon>
        <taxon>Pleosporales</taxon>
        <taxon>Lindgomycetaceae</taxon>
        <taxon>Clohesyomyces</taxon>
    </lineage>
</organism>
<dbReference type="EMBL" id="MCFA01000057">
    <property type="protein sequence ID" value="ORY11799.1"/>
    <property type="molecule type" value="Genomic_DNA"/>
</dbReference>
<evidence type="ECO:0000256" key="3">
    <source>
        <dbReference type="ARBA" id="ARBA00022525"/>
    </source>
</evidence>
<evidence type="ECO:0000259" key="6">
    <source>
        <dbReference type="SMART" id="SM00835"/>
    </source>
</evidence>
<dbReference type="OrthoDB" id="1921208at2759"/>
<dbReference type="SUPFAM" id="SSF51182">
    <property type="entry name" value="RmlC-like cupins"/>
    <property type="match status" value="1"/>
</dbReference>
<comment type="caution">
    <text evidence="7">The sequence shown here is derived from an EMBL/GenBank/DDBJ whole genome shotgun (WGS) entry which is preliminary data.</text>
</comment>
<dbReference type="Pfam" id="PF00190">
    <property type="entry name" value="Cupin_1"/>
    <property type="match status" value="1"/>
</dbReference>
<dbReference type="Proteomes" id="UP000193144">
    <property type="component" value="Unassembled WGS sequence"/>
</dbReference>
<feature type="domain" description="Cupin type-1" evidence="6">
    <location>
        <begin position="72"/>
        <end position="233"/>
    </location>
</feature>
<dbReference type="InterPro" id="IPR011051">
    <property type="entry name" value="RmlC_Cupin_sf"/>
</dbReference>
<name>A0A1Y1ZNH2_9PLEO</name>
<dbReference type="GO" id="GO:0005576">
    <property type="term" value="C:extracellular region"/>
    <property type="evidence" value="ECO:0007669"/>
    <property type="project" value="UniProtKB-SubCell"/>
</dbReference>
<evidence type="ECO:0000256" key="2">
    <source>
        <dbReference type="ARBA" id="ARBA00007456"/>
    </source>
</evidence>
<evidence type="ECO:0000256" key="1">
    <source>
        <dbReference type="ARBA" id="ARBA00004613"/>
    </source>
</evidence>
<evidence type="ECO:0000256" key="5">
    <source>
        <dbReference type="ARBA" id="ARBA00023211"/>
    </source>
</evidence>
<keyword evidence="4" id="KW-0479">Metal-binding</keyword>
<gene>
    <name evidence="7" type="ORF">BCR34DRAFT_444396</name>
</gene>
<dbReference type="InterPro" id="IPR001929">
    <property type="entry name" value="Germin"/>
</dbReference>
<keyword evidence="3" id="KW-0964">Secreted</keyword>
<keyword evidence="5" id="KW-0464">Manganese</keyword>
<dbReference type="STRING" id="1231657.A0A1Y1ZNH2"/>
<comment type="subcellular location">
    <subcellularLocation>
        <location evidence="1">Secreted</location>
    </subcellularLocation>
</comment>
<feature type="non-terminal residue" evidence="7">
    <location>
        <position position="1"/>
    </location>
</feature>
<comment type="similarity">
    <text evidence="2">Belongs to the germin family.</text>
</comment>
<dbReference type="Gene3D" id="2.60.120.10">
    <property type="entry name" value="Jelly Rolls"/>
    <property type="match status" value="1"/>
</dbReference>
<evidence type="ECO:0000313" key="7">
    <source>
        <dbReference type="EMBL" id="ORY11799.1"/>
    </source>
</evidence>
<protein>
    <submittedName>
        <fullName evidence="7">RmlC-like cupin domain-containing protein</fullName>
    </submittedName>
</protein>